<gene>
    <name evidence="2" type="ordered locus">Bsel_0187</name>
</gene>
<dbReference type="InterPro" id="IPR043129">
    <property type="entry name" value="ATPase_NBD"/>
</dbReference>
<feature type="domain" description="ATPase BadF/BadG/BcrA/BcrD type" evidence="1">
    <location>
        <begin position="4"/>
        <end position="271"/>
    </location>
</feature>
<evidence type="ECO:0000259" key="1">
    <source>
        <dbReference type="Pfam" id="PF01869"/>
    </source>
</evidence>
<dbReference type="EMBL" id="CP001791">
    <property type="protein sequence ID" value="ADH97734.1"/>
    <property type="molecule type" value="Genomic_DNA"/>
</dbReference>
<sequence length="303" mass="32825">MFVLGIDGGGSSTVARLADYAGNSIKTVQVGEINSTMMNKDDWIQSCSSILNHFESYVDRIQCIFIGLSGISRLKIETIEFLKEDLKKRIHPDAEVFIVNDAVLGLYAGTGGEDGIVNIAGTGSQTFGLKNGVEFKIGGWGHKFDHTGSGYGIAIEGIKSVITAYENRSPFNYFEKAVMDAWGEDSFMEMMEKINSGSSAKQIAQLSKTICALATEDEQARRIIDRAAHDISDAITRMSEAHFAGEKGVKVILMGGLMNQQDLFLPLLEKKLPHALLKVLDQEPVEGAVIAGLKAVKGSENGD</sequence>
<dbReference type="Proteomes" id="UP000000271">
    <property type="component" value="Chromosome"/>
</dbReference>
<protein>
    <submittedName>
        <fullName evidence="2">ATPase BadF/BadG/BcrA/BcrD type</fullName>
    </submittedName>
</protein>
<dbReference type="OrthoDB" id="9772633at2"/>
<dbReference type="CDD" id="cd24007">
    <property type="entry name" value="ASKHA_NBD_eukNAGK-like"/>
    <property type="match status" value="1"/>
</dbReference>
<dbReference type="HOGENOM" id="CLU_016274_2_0_9"/>
<dbReference type="InterPro" id="IPR002731">
    <property type="entry name" value="ATPase_BadF"/>
</dbReference>
<dbReference type="AlphaFoldDB" id="D6XVW1"/>
<dbReference type="eggNOG" id="COG2971">
    <property type="taxonomic scope" value="Bacteria"/>
</dbReference>
<name>D6XVW1_BACIE</name>
<dbReference type="PANTHER" id="PTHR43190">
    <property type="entry name" value="N-ACETYL-D-GLUCOSAMINE KINASE"/>
    <property type="match status" value="1"/>
</dbReference>
<dbReference type="STRING" id="439292.Bsel_0187"/>
<dbReference type="KEGG" id="bse:Bsel_0187"/>
<dbReference type="RefSeq" id="WP_013171163.1">
    <property type="nucleotide sequence ID" value="NC_014219.1"/>
</dbReference>
<dbReference type="Gene3D" id="3.30.420.40">
    <property type="match status" value="2"/>
</dbReference>
<dbReference type="Pfam" id="PF01869">
    <property type="entry name" value="BcrAD_BadFG"/>
    <property type="match status" value="1"/>
</dbReference>
<dbReference type="SUPFAM" id="SSF53067">
    <property type="entry name" value="Actin-like ATPase domain"/>
    <property type="match status" value="2"/>
</dbReference>
<proteinExistence type="predicted"/>
<dbReference type="PANTHER" id="PTHR43190:SF3">
    <property type="entry name" value="N-ACETYL-D-GLUCOSAMINE KINASE"/>
    <property type="match status" value="1"/>
</dbReference>
<reference evidence="2" key="1">
    <citation type="submission" date="2009-10" db="EMBL/GenBank/DDBJ databases">
        <title>Complete sequence of Bacillus selenitireducens MLS10.</title>
        <authorList>
            <consortium name="US DOE Joint Genome Institute"/>
            <person name="Lucas S."/>
            <person name="Copeland A."/>
            <person name="Lapidus A."/>
            <person name="Glavina del Rio T."/>
            <person name="Dalin E."/>
            <person name="Tice H."/>
            <person name="Bruce D."/>
            <person name="Goodwin L."/>
            <person name="Pitluck S."/>
            <person name="Sims D."/>
            <person name="Brettin T."/>
            <person name="Detter J.C."/>
            <person name="Han C."/>
            <person name="Larimer F."/>
            <person name="Land M."/>
            <person name="Hauser L."/>
            <person name="Kyrpides N."/>
            <person name="Ovchinnikova G."/>
            <person name="Stolz J."/>
        </authorList>
    </citation>
    <scope>NUCLEOTIDE SEQUENCE [LARGE SCALE GENOMIC DNA]</scope>
    <source>
        <strain evidence="2">MLS10</strain>
    </source>
</reference>
<dbReference type="InterPro" id="IPR052519">
    <property type="entry name" value="Euk-type_GlcNAc_Kinase"/>
</dbReference>
<evidence type="ECO:0000313" key="2">
    <source>
        <dbReference type="EMBL" id="ADH97734.1"/>
    </source>
</evidence>
<organism evidence="2 3">
    <name type="scientific">Bacillus selenitireducens (strain ATCC 700615 / DSM 15326 / MLS10)</name>
    <dbReference type="NCBI Taxonomy" id="439292"/>
    <lineage>
        <taxon>Bacteria</taxon>
        <taxon>Bacillati</taxon>
        <taxon>Bacillota</taxon>
        <taxon>Bacilli</taxon>
        <taxon>Bacillales</taxon>
        <taxon>Bacillaceae</taxon>
        <taxon>Salisediminibacterium</taxon>
    </lineage>
</organism>
<evidence type="ECO:0000313" key="3">
    <source>
        <dbReference type="Proteomes" id="UP000000271"/>
    </source>
</evidence>
<keyword evidence="3" id="KW-1185">Reference proteome</keyword>
<accession>D6XVW1</accession>